<organism evidence="7 8">
    <name type="scientific">Pseudoduganella danionis</name>
    <dbReference type="NCBI Taxonomy" id="1890295"/>
    <lineage>
        <taxon>Bacteria</taxon>
        <taxon>Pseudomonadati</taxon>
        <taxon>Pseudomonadota</taxon>
        <taxon>Betaproteobacteria</taxon>
        <taxon>Burkholderiales</taxon>
        <taxon>Oxalobacteraceae</taxon>
        <taxon>Telluria group</taxon>
        <taxon>Pseudoduganella</taxon>
    </lineage>
</organism>
<accession>A0ABW9SNE3</accession>
<proteinExistence type="inferred from homology"/>
<dbReference type="InterPro" id="IPR039262">
    <property type="entry name" value="DTWD2/TAPT"/>
</dbReference>
<dbReference type="Pfam" id="PF03942">
    <property type="entry name" value="DTW"/>
    <property type="match status" value="1"/>
</dbReference>
<sequence>MHTRSGDAARPIAAQPARSQCPHCLRPQRSCICQWISPHTSQVEVLILQHPLEVHQAKGSARLLHLSLSPSQLVVGEQFEAAQLEQLLAGPRRNILLYPEMPGEQSLGMASAQPLDPAWLQEPQQLRLIVLDGTWRKSRKMLYLNPALQSLPRLPLKATPPSHYLIRKAHLPDQLSTLEATVYALAQLEQAAQRYDGLIASFDGFVAQQAAFMPPLPPRSDN</sequence>
<gene>
    <name evidence="7" type="ORF">GM655_11940</name>
</gene>
<keyword evidence="3" id="KW-0949">S-adenosyl-L-methionine</keyword>
<feature type="domain" description="DTW" evidence="6">
    <location>
        <begin position="17"/>
        <end position="214"/>
    </location>
</feature>
<dbReference type="RefSeq" id="WP_155434921.1">
    <property type="nucleotide sequence ID" value="NZ_JBHLXK010000005.1"/>
</dbReference>
<dbReference type="PANTHER" id="PTHR21392">
    <property type="entry name" value="TRNA-URIDINE AMINOCARBOXYPROPYLTRANSFERASE 2"/>
    <property type="match status" value="1"/>
</dbReference>
<evidence type="ECO:0000313" key="8">
    <source>
        <dbReference type="Proteomes" id="UP000735592"/>
    </source>
</evidence>
<evidence type="ECO:0000256" key="5">
    <source>
        <dbReference type="ARBA" id="ARBA00034489"/>
    </source>
</evidence>
<evidence type="ECO:0000256" key="1">
    <source>
        <dbReference type="ARBA" id="ARBA00012386"/>
    </source>
</evidence>
<evidence type="ECO:0000256" key="2">
    <source>
        <dbReference type="ARBA" id="ARBA00022679"/>
    </source>
</evidence>
<comment type="caution">
    <text evidence="7">The sequence shown here is derived from an EMBL/GenBank/DDBJ whole genome shotgun (WGS) entry which is preliminary data.</text>
</comment>
<dbReference type="PANTHER" id="PTHR21392:SF0">
    <property type="entry name" value="TRNA-URIDINE AMINOCARBOXYPROPYLTRANSFERASE 2"/>
    <property type="match status" value="1"/>
</dbReference>
<keyword evidence="8" id="KW-1185">Reference proteome</keyword>
<dbReference type="EC" id="2.5.1.25" evidence="1"/>
<keyword evidence="4" id="KW-0819">tRNA processing</keyword>
<comment type="similarity">
    <text evidence="5">Belongs to the TDD superfamily. DTWD2 family.</text>
</comment>
<reference evidence="7 8" key="1">
    <citation type="submission" date="2019-11" db="EMBL/GenBank/DDBJ databases">
        <title>Type strains purchased from KCTC, JCM and DSMZ.</title>
        <authorList>
            <person name="Lu H."/>
        </authorList>
    </citation>
    <scope>NUCLEOTIDE SEQUENCE [LARGE SCALE GENOMIC DNA]</scope>
    <source>
        <strain evidence="7 8">DSM 103461</strain>
    </source>
</reference>
<protein>
    <recommendedName>
        <fullName evidence="1">tRNA-uridine aminocarboxypropyltransferase</fullName>
        <ecNumber evidence="1">2.5.1.25</ecNumber>
    </recommendedName>
</protein>
<evidence type="ECO:0000313" key="7">
    <source>
        <dbReference type="EMBL" id="MTW33535.1"/>
    </source>
</evidence>
<evidence type="ECO:0000256" key="3">
    <source>
        <dbReference type="ARBA" id="ARBA00022691"/>
    </source>
</evidence>
<dbReference type="InterPro" id="IPR005636">
    <property type="entry name" value="DTW"/>
</dbReference>
<keyword evidence="2" id="KW-0808">Transferase</keyword>
<evidence type="ECO:0000256" key="4">
    <source>
        <dbReference type="ARBA" id="ARBA00022694"/>
    </source>
</evidence>
<evidence type="ECO:0000259" key="6">
    <source>
        <dbReference type="SMART" id="SM01144"/>
    </source>
</evidence>
<dbReference type="Proteomes" id="UP000735592">
    <property type="component" value="Unassembled WGS sequence"/>
</dbReference>
<dbReference type="SMART" id="SM01144">
    <property type="entry name" value="DTW"/>
    <property type="match status" value="1"/>
</dbReference>
<name>A0ABW9SNE3_9BURK</name>
<dbReference type="EMBL" id="WNKW01000003">
    <property type="protein sequence ID" value="MTW33535.1"/>
    <property type="molecule type" value="Genomic_DNA"/>
</dbReference>